<accession>S9TE31</accession>
<dbReference type="GO" id="GO:0005634">
    <property type="term" value="C:nucleus"/>
    <property type="evidence" value="ECO:0007669"/>
    <property type="project" value="TreeGrafter"/>
</dbReference>
<evidence type="ECO:0000313" key="3">
    <source>
        <dbReference type="Proteomes" id="UP000015354"/>
    </source>
</evidence>
<evidence type="ECO:0000313" key="2">
    <source>
        <dbReference type="EMBL" id="EPY15214.1"/>
    </source>
</evidence>
<dbReference type="InterPro" id="IPR018200">
    <property type="entry name" value="USP_CS"/>
</dbReference>
<dbReference type="GO" id="GO:0004843">
    <property type="term" value="F:cysteine-type deubiquitinase activity"/>
    <property type="evidence" value="ECO:0007669"/>
    <property type="project" value="InterPro"/>
</dbReference>
<dbReference type="PROSITE" id="PS00973">
    <property type="entry name" value="USP_2"/>
    <property type="match status" value="1"/>
</dbReference>
<evidence type="ECO:0000259" key="1">
    <source>
        <dbReference type="PROSITE" id="PS50235"/>
    </source>
</evidence>
<dbReference type="Pfam" id="PF00443">
    <property type="entry name" value="UCH"/>
    <property type="match status" value="1"/>
</dbReference>
<organism evidence="2 3">
    <name type="scientific">Strigomonas culicis</name>
    <dbReference type="NCBI Taxonomy" id="28005"/>
    <lineage>
        <taxon>Eukaryota</taxon>
        <taxon>Discoba</taxon>
        <taxon>Euglenozoa</taxon>
        <taxon>Kinetoplastea</taxon>
        <taxon>Metakinetoplastina</taxon>
        <taxon>Trypanosomatida</taxon>
        <taxon>Trypanosomatidae</taxon>
        <taxon>Strigomonadinae</taxon>
        <taxon>Strigomonas</taxon>
    </lineage>
</organism>
<dbReference type="SUPFAM" id="SSF54001">
    <property type="entry name" value="Cysteine proteinases"/>
    <property type="match status" value="1"/>
</dbReference>
<sequence>MFELGDQHDAQEFLVALLDTVGEELRLASPAGTVAQSLPSHTVLGDVDALARQWRSAHLMAHNSLVTHLFSGQTVQRVSCPRCAASSFCCDAFSSLFIPLLYPAAQDWQVSIEDCLAECFRDECVEMAARCSECKEMSAQFVRRQGLYCLPPYLVLCVNRFKKDAYGMFTRKRTTSLRFGERLHMGPWMSEAVVPAARSESGGIHWADVDRPRSRRGEYALFGVVNHVGDLYHGHYVSYCERSDHWFLFNDKQVTESPVSPCERPGCGSEVYILFYRSLTHCC</sequence>
<keyword evidence="3" id="KW-1185">Reference proteome</keyword>
<dbReference type="InterPro" id="IPR050164">
    <property type="entry name" value="Peptidase_C19"/>
</dbReference>
<reference evidence="2 3" key="1">
    <citation type="journal article" date="2013" name="PLoS ONE">
        <title>Predicting the Proteins of Angomonas deanei, Strigomonas culicis and Their Respective Endosymbionts Reveals New Aspects of the Trypanosomatidae Family.</title>
        <authorList>
            <person name="Motta M.C."/>
            <person name="Martins A.C."/>
            <person name="de Souza S.S."/>
            <person name="Catta-Preta C.M."/>
            <person name="Silva R."/>
            <person name="Klein C.C."/>
            <person name="de Almeida L.G."/>
            <person name="de Lima Cunha O."/>
            <person name="Ciapina L.P."/>
            <person name="Brocchi M."/>
            <person name="Colabardini A.C."/>
            <person name="de Araujo Lima B."/>
            <person name="Machado C.R."/>
            <person name="de Almeida Soares C.M."/>
            <person name="Probst C.M."/>
            <person name="de Menezes C.B."/>
            <person name="Thompson C.E."/>
            <person name="Bartholomeu D.C."/>
            <person name="Gradia D.F."/>
            <person name="Pavoni D.P."/>
            <person name="Grisard E.C."/>
            <person name="Fantinatti-Garboggini F."/>
            <person name="Marchini F.K."/>
            <person name="Rodrigues-Luiz G.F."/>
            <person name="Wagner G."/>
            <person name="Goldman G.H."/>
            <person name="Fietto J.L."/>
            <person name="Elias M.C."/>
            <person name="Goldman M.H."/>
            <person name="Sagot M.F."/>
            <person name="Pereira M."/>
            <person name="Stoco P.H."/>
            <person name="de Mendonca-Neto R.P."/>
            <person name="Teixeira S.M."/>
            <person name="Maciel T.E."/>
            <person name="de Oliveira Mendes T.A."/>
            <person name="Urmenyi T.P."/>
            <person name="de Souza W."/>
            <person name="Schenkman S."/>
            <person name="de Vasconcelos A.T."/>
        </authorList>
    </citation>
    <scope>NUCLEOTIDE SEQUENCE [LARGE SCALE GENOMIC DNA]</scope>
</reference>
<dbReference type="InterPro" id="IPR028889">
    <property type="entry name" value="USP"/>
</dbReference>
<dbReference type="PROSITE" id="PS50235">
    <property type="entry name" value="USP_3"/>
    <property type="match status" value="1"/>
</dbReference>
<dbReference type="Gene3D" id="3.90.70.10">
    <property type="entry name" value="Cysteine proteinases"/>
    <property type="match status" value="1"/>
</dbReference>
<dbReference type="CDD" id="cd02257">
    <property type="entry name" value="Peptidase_C19"/>
    <property type="match status" value="1"/>
</dbReference>
<feature type="domain" description="USP" evidence="1">
    <location>
        <begin position="1"/>
        <end position="279"/>
    </location>
</feature>
<dbReference type="GO" id="GO:0005829">
    <property type="term" value="C:cytosol"/>
    <property type="evidence" value="ECO:0007669"/>
    <property type="project" value="TreeGrafter"/>
</dbReference>
<dbReference type="InterPro" id="IPR001394">
    <property type="entry name" value="Peptidase_C19_UCH"/>
</dbReference>
<dbReference type="AlphaFoldDB" id="S9TE31"/>
<comment type="caution">
    <text evidence="2">The sequence shown here is derived from an EMBL/GenBank/DDBJ whole genome shotgun (WGS) entry which is preliminary data.</text>
</comment>
<protein>
    <recommendedName>
        <fullName evidence="1">USP domain-containing protein</fullName>
    </recommendedName>
</protein>
<name>S9TE31_9TRYP</name>
<dbReference type="OrthoDB" id="292964at2759"/>
<dbReference type="EMBL" id="ATMH01012400">
    <property type="protein sequence ID" value="EPY15214.1"/>
    <property type="molecule type" value="Genomic_DNA"/>
</dbReference>
<dbReference type="PANTHER" id="PTHR24006">
    <property type="entry name" value="UBIQUITIN CARBOXYL-TERMINAL HYDROLASE"/>
    <property type="match status" value="1"/>
</dbReference>
<dbReference type="Proteomes" id="UP000015354">
    <property type="component" value="Unassembled WGS sequence"/>
</dbReference>
<proteinExistence type="predicted"/>
<dbReference type="GO" id="GO:0016579">
    <property type="term" value="P:protein deubiquitination"/>
    <property type="evidence" value="ECO:0007669"/>
    <property type="project" value="InterPro"/>
</dbReference>
<gene>
    <name evidence="2" type="ORF">STCU_12241</name>
</gene>
<dbReference type="InterPro" id="IPR038765">
    <property type="entry name" value="Papain-like_cys_pep_sf"/>
</dbReference>